<keyword evidence="1" id="KW-0472">Membrane</keyword>
<proteinExistence type="predicted"/>
<keyword evidence="1" id="KW-1133">Transmembrane helix</keyword>
<keyword evidence="1" id="KW-0812">Transmembrane</keyword>
<dbReference type="AlphaFoldDB" id="A7S9C2"/>
<evidence type="ECO:0000313" key="2">
    <source>
        <dbReference type="EMBL" id="EDO39679.1"/>
    </source>
</evidence>
<feature type="transmembrane region" description="Helical" evidence="1">
    <location>
        <begin position="12"/>
        <end position="32"/>
    </location>
</feature>
<reference evidence="2 3" key="1">
    <citation type="journal article" date="2007" name="Science">
        <title>Sea anemone genome reveals ancestral eumetazoan gene repertoire and genomic organization.</title>
        <authorList>
            <person name="Putnam N.H."/>
            <person name="Srivastava M."/>
            <person name="Hellsten U."/>
            <person name="Dirks B."/>
            <person name="Chapman J."/>
            <person name="Salamov A."/>
            <person name="Terry A."/>
            <person name="Shapiro H."/>
            <person name="Lindquist E."/>
            <person name="Kapitonov V.V."/>
            <person name="Jurka J."/>
            <person name="Genikhovich G."/>
            <person name="Grigoriev I.V."/>
            <person name="Lucas S.M."/>
            <person name="Steele R.E."/>
            <person name="Finnerty J.R."/>
            <person name="Technau U."/>
            <person name="Martindale M.Q."/>
            <person name="Rokhsar D.S."/>
        </authorList>
    </citation>
    <scope>NUCLEOTIDE SEQUENCE [LARGE SCALE GENOMIC DNA]</scope>
    <source>
        <strain evidence="3">CH2 X CH6</strain>
    </source>
</reference>
<dbReference type="InParanoid" id="A7S9C2"/>
<keyword evidence="3" id="KW-1185">Reference proteome</keyword>
<evidence type="ECO:0000313" key="3">
    <source>
        <dbReference type="Proteomes" id="UP000001593"/>
    </source>
</evidence>
<accession>A7S9C2</accession>
<dbReference type="EMBL" id="DS469603">
    <property type="protein sequence ID" value="EDO39679.1"/>
    <property type="molecule type" value="Genomic_DNA"/>
</dbReference>
<organism evidence="2 3">
    <name type="scientific">Nematostella vectensis</name>
    <name type="common">Starlet sea anemone</name>
    <dbReference type="NCBI Taxonomy" id="45351"/>
    <lineage>
        <taxon>Eukaryota</taxon>
        <taxon>Metazoa</taxon>
        <taxon>Cnidaria</taxon>
        <taxon>Anthozoa</taxon>
        <taxon>Hexacorallia</taxon>
        <taxon>Actiniaria</taxon>
        <taxon>Edwardsiidae</taxon>
        <taxon>Nematostella</taxon>
    </lineage>
</organism>
<dbReference type="Proteomes" id="UP000001593">
    <property type="component" value="Unassembled WGS sequence"/>
</dbReference>
<gene>
    <name evidence="2" type="ORF">NEMVEDRAFT_v1g109867</name>
</gene>
<evidence type="ECO:0000256" key="1">
    <source>
        <dbReference type="SAM" id="Phobius"/>
    </source>
</evidence>
<dbReference type="HOGENOM" id="CLU_2796965_0_0_1"/>
<name>A7S9C2_NEMVE</name>
<sequence length="68" mass="7947">MIYAENVIRRAIYHVCMLYVVNAIRRAIYLIFHVICSKCHTPGHIPCVCILYVVNVIHRAYIVCSCYM</sequence>
<protein>
    <submittedName>
        <fullName evidence="2">Uncharacterized protein</fullName>
    </submittedName>
</protein>